<dbReference type="GO" id="GO:0050118">
    <property type="term" value="F:N-acetyldiaminopimelate deacetylase activity"/>
    <property type="evidence" value="ECO:0007669"/>
    <property type="project" value="UniProtKB-ARBA"/>
</dbReference>
<feature type="binding site" evidence="2">
    <location>
        <position position="162"/>
    </location>
    <ligand>
        <name>Mn(2+)</name>
        <dbReference type="ChEBI" id="CHEBI:29035"/>
        <label>2</label>
    </ligand>
</feature>
<evidence type="ECO:0000256" key="2">
    <source>
        <dbReference type="PIRSR" id="PIRSR005962-1"/>
    </source>
</evidence>
<dbReference type="PANTHER" id="PTHR11014">
    <property type="entry name" value="PEPTIDASE M20 FAMILY MEMBER"/>
    <property type="match status" value="1"/>
</dbReference>
<dbReference type="KEGG" id="tsn:W908_07545"/>
<dbReference type="Gene3D" id="3.30.70.360">
    <property type="match status" value="1"/>
</dbReference>
<dbReference type="InterPro" id="IPR011650">
    <property type="entry name" value="Peptidase_M20_dimer"/>
</dbReference>
<evidence type="ECO:0000256" key="1">
    <source>
        <dbReference type="ARBA" id="ARBA00022801"/>
    </source>
</evidence>
<proteinExistence type="predicted"/>
<evidence type="ECO:0000259" key="3">
    <source>
        <dbReference type="Pfam" id="PF07687"/>
    </source>
</evidence>
<dbReference type="PANTHER" id="PTHR11014:SF63">
    <property type="entry name" value="METALLOPEPTIDASE, PUTATIVE (AFU_ORTHOLOGUE AFUA_6G09600)-RELATED"/>
    <property type="match status" value="1"/>
</dbReference>
<dbReference type="Pfam" id="PF07687">
    <property type="entry name" value="M20_dimer"/>
    <property type="match status" value="1"/>
</dbReference>
<dbReference type="RefSeq" id="WP_053820590.1">
    <property type="nucleotide sequence ID" value="NZ_CP006911.1"/>
</dbReference>
<evidence type="ECO:0000313" key="5">
    <source>
        <dbReference type="Proteomes" id="UP000068905"/>
    </source>
</evidence>
<dbReference type="Proteomes" id="UP000068905">
    <property type="component" value="Chromosome"/>
</dbReference>
<dbReference type="InterPro" id="IPR002933">
    <property type="entry name" value="Peptidase_M20"/>
</dbReference>
<dbReference type="OrthoDB" id="9777385at2"/>
<keyword evidence="2" id="KW-0479">Metal-binding</keyword>
<feature type="binding site" evidence="2">
    <location>
        <position position="365"/>
    </location>
    <ligand>
        <name>Mn(2+)</name>
        <dbReference type="ChEBI" id="CHEBI:29035"/>
        <label>2</label>
    </ligand>
</feature>
<keyword evidence="5" id="KW-1185">Reference proteome</keyword>
<dbReference type="GO" id="GO:0046872">
    <property type="term" value="F:metal ion binding"/>
    <property type="evidence" value="ECO:0007669"/>
    <property type="project" value="UniProtKB-KW"/>
</dbReference>
<feature type="domain" description="Peptidase M20 dimerisation" evidence="3">
    <location>
        <begin position="186"/>
        <end position="277"/>
    </location>
</feature>
<protein>
    <submittedName>
        <fullName evidence="4">Amidohydrolase</fullName>
    </submittedName>
</protein>
<keyword evidence="1 4" id="KW-0378">Hydrolase</keyword>
<name>A0A0M4M139_9GAMM</name>
<dbReference type="Gene3D" id="3.40.630.10">
    <property type="entry name" value="Zn peptidases"/>
    <property type="match status" value="1"/>
</dbReference>
<dbReference type="SUPFAM" id="SSF55031">
    <property type="entry name" value="Bacterial exopeptidase dimerisation domain"/>
    <property type="match status" value="1"/>
</dbReference>
<dbReference type="InterPro" id="IPR036264">
    <property type="entry name" value="Bact_exopeptidase_dim_dom"/>
</dbReference>
<reference evidence="4 5" key="1">
    <citation type="journal article" date="2015" name="Genome Announc.">
        <title>Genome Sequence of 'Candidatus Thioglobus singularis' Strain PS1, a Mixotroph from the SUP05 Clade of Marine Gammaproteobacteria.</title>
        <authorList>
            <person name="Marshall K.T."/>
            <person name="Morris R.M."/>
        </authorList>
    </citation>
    <scope>NUCLEOTIDE SEQUENCE [LARGE SCALE GENOMIC DNA]</scope>
    <source>
        <strain evidence="4 5">PS1</strain>
    </source>
</reference>
<feature type="binding site" evidence="2">
    <location>
        <position position="103"/>
    </location>
    <ligand>
        <name>Mn(2+)</name>
        <dbReference type="ChEBI" id="CHEBI:29035"/>
        <label>2</label>
    </ligand>
</feature>
<dbReference type="SUPFAM" id="SSF53187">
    <property type="entry name" value="Zn-dependent exopeptidases"/>
    <property type="match status" value="1"/>
</dbReference>
<organism evidence="4 5">
    <name type="scientific">Candidatus Pseudothioglobus singularis PS1</name>
    <dbReference type="NCBI Taxonomy" id="1125411"/>
    <lineage>
        <taxon>Bacteria</taxon>
        <taxon>Pseudomonadati</taxon>
        <taxon>Pseudomonadota</taxon>
        <taxon>Gammaproteobacteria</taxon>
        <taxon>Candidatus Pseudothioglobaceae</taxon>
        <taxon>Candidatus Pseudothioglobus</taxon>
    </lineage>
</organism>
<dbReference type="PIRSF" id="PIRSF005962">
    <property type="entry name" value="Pept_M20D_amidohydro"/>
    <property type="match status" value="1"/>
</dbReference>
<keyword evidence="2" id="KW-0464">Manganese</keyword>
<sequence length="392" mass="42304">MSLIKTKSELHEQMVTWRHYIHKHPELSFKEEMTSDFIASVLESNNIEMHRGLAVTGIVATVHGTKNGKAIGLRADMDALPIQERNEFSHKSIHDGKMHACGHDGHSTMLLGAAVYLKENNDFSGTVHFIFQPAEEGGGGGRVMVEEGIFEKFPCEAVYGMHNWPGMAEGQFAVHDTAVMAANETLKITIKGKGGHAAMPDQCVDPIVIGAQIITAIQSVVSRNVAPLDSAVVSVTMVDAGFVSNVIPNEMNLTGSLRYFKSEVGDDVKKKIKTIAEGISQSMGATASFSSVPNYPATVNTPKHAKLCASAAEVVVGSTNVLRNEKPSMGSEDFSFLLNASEGAYIWIGNGLVPEDGPEGGCMLHNTQYDFNDEILPLGSSYWVELVKGILK</sequence>
<dbReference type="NCBIfam" id="TIGR01891">
    <property type="entry name" value="amidohydrolases"/>
    <property type="match status" value="1"/>
</dbReference>
<dbReference type="GO" id="GO:0019877">
    <property type="term" value="P:diaminopimelate biosynthetic process"/>
    <property type="evidence" value="ECO:0007669"/>
    <property type="project" value="UniProtKB-ARBA"/>
</dbReference>
<dbReference type="CDD" id="cd05666">
    <property type="entry name" value="M20_Acy1-like"/>
    <property type="match status" value="1"/>
</dbReference>
<dbReference type="Pfam" id="PF01546">
    <property type="entry name" value="Peptidase_M20"/>
    <property type="match status" value="1"/>
</dbReference>
<feature type="binding site" evidence="2">
    <location>
        <position position="136"/>
    </location>
    <ligand>
        <name>Mn(2+)</name>
        <dbReference type="ChEBI" id="CHEBI:29035"/>
        <label>2</label>
    </ligand>
</feature>
<feature type="binding site" evidence="2">
    <location>
        <position position="101"/>
    </location>
    <ligand>
        <name>Mn(2+)</name>
        <dbReference type="ChEBI" id="CHEBI:29035"/>
        <label>2</label>
    </ligand>
</feature>
<gene>
    <name evidence="4" type="ORF">W908_07545</name>
</gene>
<dbReference type="InterPro" id="IPR017439">
    <property type="entry name" value="Amidohydrolase"/>
</dbReference>
<dbReference type="STRING" id="1125411.W908_07545"/>
<dbReference type="FunFam" id="3.30.70.360:FF:000001">
    <property type="entry name" value="N-acetyldiaminopimelate deacetylase"/>
    <property type="match status" value="1"/>
</dbReference>
<dbReference type="EMBL" id="CP006911">
    <property type="protein sequence ID" value="ALE02387.1"/>
    <property type="molecule type" value="Genomic_DNA"/>
</dbReference>
<comment type="cofactor">
    <cofactor evidence="2">
        <name>Mn(2+)</name>
        <dbReference type="ChEBI" id="CHEBI:29035"/>
    </cofactor>
    <text evidence="2">The Mn(2+) ion enhances activity.</text>
</comment>
<accession>A0A0M4M139</accession>
<dbReference type="AlphaFoldDB" id="A0A0M4M139"/>
<evidence type="ECO:0000313" key="4">
    <source>
        <dbReference type="EMBL" id="ALE02387.1"/>
    </source>
</evidence>